<reference evidence="2" key="1">
    <citation type="journal article" date="2022" name="Mol. Ecol. Resour.">
        <title>The genomes of chicory, endive, great burdock and yacon provide insights into Asteraceae palaeo-polyploidization history and plant inulin production.</title>
        <authorList>
            <person name="Fan W."/>
            <person name="Wang S."/>
            <person name="Wang H."/>
            <person name="Wang A."/>
            <person name="Jiang F."/>
            <person name="Liu H."/>
            <person name="Zhao H."/>
            <person name="Xu D."/>
            <person name="Zhang Y."/>
        </authorList>
    </citation>
    <scope>NUCLEOTIDE SEQUENCE [LARGE SCALE GENOMIC DNA]</scope>
    <source>
        <strain evidence="2">cv. Yunnan</strain>
    </source>
</reference>
<proteinExistence type="predicted"/>
<accession>A0ACB9IQ41</accession>
<dbReference type="EMBL" id="CM042024">
    <property type="protein sequence ID" value="KAI3810217.1"/>
    <property type="molecule type" value="Genomic_DNA"/>
</dbReference>
<sequence length="184" mass="20048">MASSENSTTNIAEDAIVIAEVVHSMVEFDVNQLTEQTLNTSSSGDVSSTSNNSVHSRLEFIGVEHQGTKFIQLATPTEGLRLSMNLRNEILELVAQCTDRLRCKTEKLSAFAEQIRVLKIHIFEEYPNEPDYNKKISVIGDLIGQSQPGNILYTAPQEKKKKSDVVVTTAAADPAADPGAADPC</sequence>
<gene>
    <name evidence="1" type="ORF">L1987_19828</name>
</gene>
<comment type="caution">
    <text evidence="1">The sequence shown here is derived from an EMBL/GenBank/DDBJ whole genome shotgun (WGS) entry which is preliminary data.</text>
</comment>
<reference evidence="1 2" key="2">
    <citation type="journal article" date="2022" name="Mol. Ecol. Resour.">
        <title>The genomes of chicory, endive, great burdock and yacon provide insights into Asteraceae paleo-polyploidization history and plant inulin production.</title>
        <authorList>
            <person name="Fan W."/>
            <person name="Wang S."/>
            <person name="Wang H."/>
            <person name="Wang A."/>
            <person name="Jiang F."/>
            <person name="Liu H."/>
            <person name="Zhao H."/>
            <person name="Xu D."/>
            <person name="Zhang Y."/>
        </authorList>
    </citation>
    <scope>NUCLEOTIDE SEQUENCE [LARGE SCALE GENOMIC DNA]</scope>
    <source>
        <strain evidence="2">cv. Yunnan</strain>
        <tissue evidence="1">Leaves</tissue>
    </source>
</reference>
<name>A0ACB9IQ41_9ASTR</name>
<dbReference type="Proteomes" id="UP001056120">
    <property type="component" value="Linkage Group LG07"/>
</dbReference>
<evidence type="ECO:0000313" key="2">
    <source>
        <dbReference type="Proteomes" id="UP001056120"/>
    </source>
</evidence>
<protein>
    <submittedName>
        <fullName evidence="1">Uncharacterized protein</fullName>
    </submittedName>
</protein>
<evidence type="ECO:0000313" key="1">
    <source>
        <dbReference type="EMBL" id="KAI3810217.1"/>
    </source>
</evidence>
<keyword evidence="2" id="KW-1185">Reference proteome</keyword>
<organism evidence="1 2">
    <name type="scientific">Smallanthus sonchifolius</name>
    <dbReference type="NCBI Taxonomy" id="185202"/>
    <lineage>
        <taxon>Eukaryota</taxon>
        <taxon>Viridiplantae</taxon>
        <taxon>Streptophyta</taxon>
        <taxon>Embryophyta</taxon>
        <taxon>Tracheophyta</taxon>
        <taxon>Spermatophyta</taxon>
        <taxon>Magnoliopsida</taxon>
        <taxon>eudicotyledons</taxon>
        <taxon>Gunneridae</taxon>
        <taxon>Pentapetalae</taxon>
        <taxon>asterids</taxon>
        <taxon>campanulids</taxon>
        <taxon>Asterales</taxon>
        <taxon>Asteraceae</taxon>
        <taxon>Asteroideae</taxon>
        <taxon>Heliantheae alliance</taxon>
        <taxon>Millerieae</taxon>
        <taxon>Smallanthus</taxon>
    </lineage>
</organism>